<feature type="transmembrane region" description="Helical" evidence="7">
    <location>
        <begin position="205"/>
        <end position="228"/>
    </location>
</feature>
<evidence type="ECO:0000256" key="1">
    <source>
        <dbReference type="ARBA" id="ARBA00004141"/>
    </source>
</evidence>
<feature type="transmembrane region" description="Helical" evidence="7">
    <location>
        <begin position="7"/>
        <end position="27"/>
    </location>
</feature>
<dbReference type="InterPro" id="IPR036259">
    <property type="entry name" value="MFS_trans_sf"/>
</dbReference>
<dbReference type="GO" id="GO:0016020">
    <property type="term" value="C:membrane"/>
    <property type="evidence" value="ECO:0007669"/>
    <property type="project" value="UniProtKB-SubCell"/>
</dbReference>
<dbReference type="SUPFAM" id="SSF103473">
    <property type="entry name" value="MFS general substrate transporter"/>
    <property type="match status" value="1"/>
</dbReference>
<dbReference type="Proteomes" id="UP000046392">
    <property type="component" value="Unplaced"/>
</dbReference>
<dbReference type="PANTHER" id="PTHR11660">
    <property type="entry name" value="SOLUTE CARRIER FAMILY 40 MEMBER"/>
    <property type="match status" value="1"/>
</dbReference>
<keyword evidence="3 7" id="KW-0813">Transport</keyword>
<reference evidence="9" key="1">
    <citation type="submission" date="2017-02" db="UniProtKB">
        <authorList>
            <consortium name="WormBaseParasite"/>
        </authorList>
    </citation>
    <scope>IDENTIFICATION</scope>
</reference>
<dbReference type="InterPro" id="IPR009716">
    <property type="entry name" value="Ferroportin-1"/>
</dbReference>
<comment type="function">
    <text evidence="7">May be involved in iron transport and iron homeostasis.</text>
</comment>
<comment type="subcellular location">
    <subcellularLocation>
        <location evidence="1 7">Membrane</location>
        <topology evidence="1 7">Multi-pass membrane protein</topology>
    </subcellularLocation>
</comment>
<evidence type="ECO:0000256" key="4">
    <source>
        <dbReference type="ARBA" id="ARBA00022692"/>
    </source>
</evidence>
<evidence type="ECO:0000256" key="2">
    <source>
        <dbReference type="ARBA" id="ARBA00006279"/>
    </source>
</evidence>
<feature type="transmembrane region" description="Helical" evidence="7">
    <location>
        <begin position="347"/>
        <end position="370"/>
    </location>
</feature>
<feature type="transmembrane region" description="Helical" evidence="7">
    <location>
        <begin position="178"/>
        <end position="199"/>
    </location>
</feature>
<evidence type="ECO:0000256" key="6">
    <source>
        <dbReference type="ARBA" id="ARBA00023136"/>
    </source>
</evidence>
<accession>A0A0N5C257</accession>
<proteinExistence type="inferred from homology"/>
<feature type="transmembrane region" description="Helical" evidence="7">
    <location>
        <begin position="113"/>
        <end position="133"/>
    </location>
</feature>
<name>A0A0N5C257_STREA</name>
<keyword evidence="6 7" id="KW-0472">Membrane</keyword>
<dbReference type="Gene3D" id="1.20.1250.20">
    <property type="entry name" value="MFS general substrate transporter like domains"/>
    <property type="match status" value="1"/>
</dbReference>
<dbReference type="GO" id="GO:0005381">
    <property type="term" value="F:iron ion transmembrane transporter activity"/>
    <property type="evidence" value="ECO:0007669"/>
    <property type="project" value="UniProtKB-UniRule"/>
</dbReference>
<feature type="transmembrane region" description="Helical" evidence="7">
    <location>
        <begin position="39"/>
        <end position="59"/>
    </location>
</feature>
<comment type="similarity">
    <text evidence="2 7">Belongs to the ferroportin (FP) (TC 2.A.100) family. SLC40A subfamily.</text>
</comment>
<keyword evidence="5 7" id="KW-1133">Transmembrane helix</keyword>
<evidence type="ECO:0000256" key="3">
    <source>
        <dbReference type="ARBA" id="ARBA00022448"/>
    </source>
</evidence>
<evidence type="ECO:0000313" key="8">
    <source>
        <dbReference type="Proteomes" id="UP000046392"/>
    </source>
</evidence>
<dbReference type="AlphaFoldDB" id="A0A0N5C257"/>
<organism evidence="8 9">
    <name type="scientific">Strongyloides papillosus</name>
    <name type="common">Intestinal threadworm</name>
    <dbReference type="NCBI Taxonomy" id="174720"/>
    <lineage>
        <taxon>Eukaryota</taxon>
        <taxon>Metazoa</taxon>
        <taxon>Ecdysozoa</taxon>
        <taxon>Nematoda</taxon>
        <taxon>Chromadorea</taxon>
        <taxon>Rhabditida</taxon>
        <taxon>Tylenchina</taxon>
        <taxon>Panagrolaimomorpha</taxon>
        <taxon>Strongyloidoidea</taxon>
        <taxon>Strongyloididae</taxon>
        <taxon>Strongyloides</taxon>
    </lineage>
</organism>
<evidence type="ECO:0000256" key="5">
    <source>
        <dbReference type="ARBA" id="ARBA00022989"/>
    </source>
</evidence>
<keyword evidence="4 7" id="KW-0812">Transmembrane</keyword>
<feature type="transmembrane region" description="Helical" evidence="7">
    <location>
        <begin position="315"/>
        <end position="335"/>
    </location>
</feature>
<feature type="transmembrane region" description="Helical" evidence="7">
    <location>
        <begin position="71"/>
        <end position="93"/>
    </location>
</feature>
<dbReference type="WBParaSite" id="SPAL_0001207000.1">
    <property type="protein sequence ID" value="SPAL_0001207000.1"/>
    <property type="gene ID" value="SPAL_0001207000"/>
</dbReference>
<keyword evidence="8" id="KW-1185">Reference proteome</keyword>
<protein>
    <recommendedName>
        <fullName evidence="7">Solute carrier family 40 member</fullName>
    </recommendedName>
</protein>
<evidence type="ECO:0000313" key="9">
    <source>
        <dbReference type="WBParaSite" id="SPAL_0001207000.1"/>
    </source>
</evidence>
<dbReference type="Pfam" id="PF06963">
    <property type="entry name" value="FPN1"/>
    <property type="match status" value="1"/>
</dbReference>
<evidence type="ECO:0000256" key="7">
    <source>
        <dbReference type="RuleBase" id="RU365065"/>
    </source>
</evidence>
<dbReference type="PANTHER" id="PTHR11660:SF57">
    <property type="entry name" value="SOLUTE CARRIER FAMILY 40 MEMBER"/>
    <property type="match status" value="1"/>
</dbReference>
<sequence>MKKQHKIDWIFFVSFALLVLTDRLWWFVQTYVLSDFGQFRLMSIYMAVESLTLMIFTGYGGAWLDRHCRIYSVKVLLSIIVMLSIFSCMAINSAYKFKHFNENKVNDISNNCYLSLLISVITTSSASFFYNLLRLFLTKDWVVILSEEFERKRFNIHTLTSQSYENNQRLTYYNTVSALIYQISFIIEPIITGFVMNYLNYQMASAVFCIFNTCMWIIIYIFLNYIYINVRKLKRIKITSHEKEKLKNTCESNIDENKNNEKLKNGSSIKIVKFLKHRIAYIAIALSLTYMNILQLSGVSITYITFNNVSEKTLNAFRCIGSVFALIGTSLYPLFNKYFGLKKTGLIGFLMQQAFLIPSFISIFFPGSIFKYNI</sequence>
<feature type="transmembrane region" description="Helical" evidence="7">
    <location>
        <begin position="279"/>
        <end position="303"/>
    </location>
</feature>
<keyword evidence="7" id="KW-0406">Ion transport</keyword>
<comment type="caution">
    <text evidence="7">Lacks conserved residue(s) required for the propagation of feature annotation.</text>
</comment>